<feature type="transmembrane region" description="Helical" evidence="2">
    <location>
        <begin position="184"/>
        <end position="202"/>
    </location>
</feature>
<feature type="transmembrane region" description="Helical" evidence="2">
    <location>
        <begin position="63"/>
        <end position="87"/>
    </location>
</feature>
<dbReference type="AlphaFoldDB" id="A0A921MEG7"/>
<evidence type="ECO:0000313" key="5">
    <source>
        <dbReference type="Proteomes" id="UP000784435"/>
    </source>
</evidence>
<reference evidence="4" key="1">
    <citation type="journal article" date="2021" name="PeerJ">
        <title>Extensive microbial diversity within the chicken gut microbiome revealed by metagenomics and culture.</title>
        <authorList>
            <person name="Gilroy R."/>
            <person name="Ravi A."/>
            <person name="Getino M."/>
            <person name="Pursley I."/>
            <person name="Horton D.L."/>
            <person name="Alikhan N.F."/>
            <person name="Baker D."/>
            <person name="Gharbi K."/>
            <person name="Hall N."/>
            <person name="Watson M."/>
            <person name="Adriaenssens E.M."/>
            <person name="Foster-Nyarko E."/>
            <person name="Jarju S."/>
            <person name="Secka A."/>
            <person name="Antonio M."/>
            <person name="Oren A."/>
            <person name="Chaudhuri R.R."/>
            <person name="La Ragione R."/>
            <person name="Hildebrand F."/>
            <person name="Pallen M.J."/>
        </authorList>
    </citation>
    <scope>NUCLEOTIDE SEQUENCE</scope>
    <source>
        <strain evidence="4">ChiGjej5B5-7349</strain>
    </source>
</reference>
<dbReference type="Pfam" id="PF02517">
    <property type="entry name" value="Rce1-like"/>
    <property type="match status" value="1"/>
</dbReference>
<keyword evidence="4" id="KW-0482">Metalloprotease</keyword>
<evidence type="ECO:0000259" key="3">
    <source>
        <dbReference type="Pfam" id="PF02517"/>
    </source>
</evidence>
<protein>
    <submittedName>
        <fullName evidence="4">CPBP family intramembrane metalloprotease</fullName>
    </submittedName>
</protein>
<feature type="transmembrane region" description="Helical" evidence="2">
    <location>
        <begin position="271"/>
        <end position="291"/>
    </location>
</feature>
<feature type="region of interest" description="Disordered" evidence="1">
    <location>
        <begin position="335"/>
        <end position="379"/>
    </location>
</feature>
<evidence type="ECO:0000256" key="1">
    <source>
        <dbReference type="SAM" id="MobiDB-lite"/>
    </source>
</evidence>
<comment type="caution">
    <text evidence="4">The sequence shown here is derived from an EMBL/GenBank/DDBJ whole genome shotgun (WGS) entry which is preliminary data.</text>
</comment>
<feature type="compositionally biased region" description="Low complexity" evidence="1">
    <location>
        <begin position="335"/>
        <end position="360"/>
    </location>
</feature>
<keyword evidence="2" id="KW-0472">Membrane</keyword>
<feature type="compositionally biased region" description="Pro residues" evidence="1">
    <location>
        <begin position="7"/>
        <end position="19"/>
    </location>
</feature>
<dbReference type="Proteomes" id="UP000784435">
    <property type="component" value="Unassembled WGS sequence"/>
</dbReference>
<feature type="transmembrane region" description="Helical" evidence="2">
    <location>
        <begin position="107"/>
        <end position="128"/>
    </location>
</feature>
<feature type="region of interest" description="Disordered" evidence="1">
    <location>
        <begin position="1"/>
        <end position="24"/>
    </location>
</feature>
<dbReference type="InterPro" id="IPR003675">
    <property type="entry name" value="Rce1/LyrA-like_dom"/>
</dbReference>
<dbReference type="EMBL" id="DYUK01000135">
    <property type="protein sequence ID" value="HJG79986.1"/>
    <property type="molecule type" value="Genomic_DNA"/>
</dbReference>
<keyword evidence="4" id="KW-0645">Protease</keyword>
<feature type="transmembrane region" description="Helical" evidence="2">
    <location>
        <begin position="149"/>
        <end position="172"/>
    </location>
</feature>
<proteinExistence type="predicted"/>
<dbReference type="PANTHER" id="PTHR36435">
    <property type="entry name" value="SLR1288 PROTEIN"/>
    <property type="match status" value="1"/>
</dbReference>
<keyword evidence="4" id="KW-0378">Hydrolase</keyword>
<keyword evidence="2" id="KW-1133">Transmembrane helix</keyword>
<evidence type="ECO:0000313" key="4">
    <source>
        <dbReference type="EMBL" id="HJG79986.1"/>
    </source>
</evidence>
<dbReference type="InterPro" id="IPR052710">
    <property type="entry name" value="CAAX_protease"/>
</dbReference>
<dbReference type="GO" id="GO:0080120">
    <property type="term" value="P:CAAX-box protein maturation"/>
    <property type="evidence" value="ECO:0007669"/>
    <property type="project" value="UniProtKB-ARBA"/>
</dbReference>
<feature type="domain" description="CAAX prenyl protease 2/Lysostaphin resistance protein A-like" evidence="3">
    <location>
        <begin position="188"/>
        <end position="282"/>
    </location>
</feature>
<dbReference type="PANTHER" id="PTHR36435:SF1">
    <property type="entry name" value="CAAX AMINO TERMINAL PROTEASE FAMILY PROTEIN"/>
    <property type="match status" value="1"/>
</dbReference>
<reference evidence="4" key="2">
    <citation type="submission" date="2021-09" db="EMBL/GenBank/DDBJ databases">
        <authorList>
            <person name="Gilroy R."/>
        </authorList>
    </citation>
    <scope>NUCLEOTIDE SEQUENCE</scope>
    <source>
        <strain evidence="4">ChiGjej5B5-7349</strain>
    </source>
</reference>
<evidence type="ECO:0000256" key="2">
    <source>
        <dbReference type="SAM" id="Phobius"/>
    </source>
</evidence>
<dbReference type="GO" id="GO:0008237">
    <property type="term" value="F:metallopeptidase activity"/>
    <property type="evidence" value="ECO:0007669"/>
    <property type="project" value="UniProtKB-KW"/>
</dbReference>
<keyword evidence="2" id="KW-0812">Transmembrane</keyword>
<gene>
    <name evidence="4" type="ORF">K8V08_06210</name>
</gene>
<dbReference type="GO" id="GO:0004175">
    <property type="term" value="F:endopeptidase activity"/>
    <property type="evidence" value="ECO:0007669"/>
    <property type="project" value="UniProtKB-ARBA"/>
</dbReference>
<organism evidence="4 5">
    <name type="scientific">Brevibacterium senegalense</name>
    <dbReference type="NCBI Taxonomy" id="1033736"/>
    <lineage>
        <taxon>Bacteria</taxon>
        <taxon>Bacillati</taxon>
        <taxon>Actinomycetota</taxon>
        <taxon>Actinomycetes</taxon>
        <taxon>Micrococcales</taxon>
        <taxon>Brevibacteriaceae</taxon>
        <taxon>Brevibacterium</taxon>
    </lineage>
</organism>
<feature type="transmembrane region" description="Helical" evidence="2">
    <location>
        <begin position="248"/>
        <end position="264"/>
    </location>
</feature>
<name>A0A921MEG7_9MICO</name>
<feature type="transmembrane region" description="Helical" evidence="2">
    <location>
        <begin position="303"/>
        <end position="325"/>
    </location>
</feature>
<accession>A0A921MEG7</accession>
<feature type="transmembrane region" description="Helical" evidence="2">
    <location>
        <begin position="223"/>
        <end position="242"/>
    </location>
</feature>
<sequence>MSDVPHSPSPQPHPAPHDPAPTQAALQQAAQVQAAARGPVAPLPGLPFTSSYRTPRRGWWRGLVSTVLVIVAILTFSFILSFVAIAVDLALGNADTDALMEGQVSMSPTLLAATNVSLLASAVVAFLAHRFLIGLRWGHFHSVVGRFRWSWLALAAAVVVPIYLLFAAASFLDPAYQNLRIDGTVVAFAVIIILTTPLQAAAEEYMFRGVVQRSAGSWVRSPRWSFVVGTAVSAPLFAVFHFAQDPWLILYYLGFGVLLSILTQRTGGLEAAIAIHIANNLFLLLVAALAGEMTEGFDRSAGQGGPFMLVPLVLLAIVVVVLSLLGKRRKLETTTAEAAPAQSAPTHAAPAQGAPTAIAPSEVAPGKVDLTNPGQHSDQ</sequence>